<dbReference type="EMBL" id="HBGK01042076">
    <property type="protein sequence ID" value="CAD9301619.1"/>
    <property type="molecule type" value="Transcribed_RNA"/>
</dbReference>
<feature type="signal peptide" evidence="1">
    <location>
        <begin position="1"/>
        <end position="26"/>
    </location>
</feature>
<feature type="chain" id="PRO_5031361552" evidence="1">
    <location>
        <begin position="27"/>
        <end position="202"/>
    </location>
</feature>
<name>A0A7S1VJ08_9STRA</name>
<sequence length="202" mass="21923">MNMNGNTKAFPLQLLSSASLLRVGATACSPLDSTRLDSLRSVRMWIWSYSAASCNCTGHLQGLINLTPADLSDGIMVGNRALAQTEFIGDIPGVFYDKDGKRLETKKKHSDLLCEVSYSTSNAFNLISTTRLQSLGWRCVGEGDNIVATSPEGFEIVFDIKIPTTKGCVFTCCFKRLSEVSATPDDGQEQIVQPSDDNGTLL</sequence>
<protein>
    <submittedName>
        <fullName evidence="2">Uncharacterized protein</fullName>
    </submittedName>
</protein>
<evidence type="ECO:0000313" key="2">
    <source>
        <dbReference type="EMBL" id="CAD9301619.1"/>
    </source>
</evidence>
<accession>A0A7S1VJ08</accession>
<keyword evidence="1" id="KW-0732">Signal</keyword>
<gene>
    <name evidence="2" type="ORF">GOCE00092_LOCUS22028</name>
</gene>
<reference evidence="2" key="1">
    <citation type="submission" date="2021-01" db="EMBL/GenBank/DDBJ databases">
        <authorList>
            <person name="Corre E."/>
            <person name="Pelletier E."/>
            <person name="Niang G."/>
            <person name="Scheremetjew M."/>
            <person name="Finn R."/>
            <person name="Kale V."/>
            <person name="Holt S."/>
            <person name="Cochrane G."/>
            <person name="Meng A."/>
            <person name="Brown T."/>
            <person name="Cohen L."/>
        </authorList>
    </citation>
    <scope>NUCLEOTIDE SEQUENCE</scope>
    <source>
        <strain evidence="2">CCMP 410</strain>
    </source>
</reference>
<proteinExistence type="predicted"/>
<dbReference type="AlphaFoldDB" id="A0A7S1VJ08"/>
<evidence type="ECO:0000256" key="1">
    <source>
        <dbReference type="SAM" id="SignalP"/>
    </source>
</evidence>
<organism evidence="2">
    <name type="scientific">Grammatophora oceanica</name>
    <dbReference type="NCBI Taxonomy" id="210454"/>
    <lineage>
        <taxon>Eukaryota</taxon>
        <taxon>Sar</taxon>
        <taxon>Stramenopiles</taxon>
        <taxon>Ochrophyta</taxon>
        <taxon>Bacillariophyta</taxon>
        <taxon>Fragilariophyceae</taxon>
        <taxon>Fragilariophycidae</taxon>
        <taxon>Rhabdonematales</taxon>
        <taxon>Grammatophoraceae</taxon>
        <taxon>Grammatophora</taxon>
    </lineage>
</organism>